<name>A0A485M727_9ZZZZ</name>
<evidence type="ECO:0000256" key="3">
    <source>
        <dbReference type="ARBA" id="ARBA00022475"/>
    </source>
</evidence>
<dbReference type="GO" id="GO:0043190">
    <property type="term" value="C:ATP-binding cassette (ABC) transporter complex"/>
    <property type="evidence" value="ECO:0007669"/>
    <property type="project" value="InterPro"/>
</dbReference>
<dbReference type="Pfam" id="PF00528">
    <property type="entry name" value="BPD_transp_1"/>
    <property type="match status" value="1"/>
</dbReference>
<evidence type="ECO:0000256" key="7">
    <source>
        <dbReference type="ARBA" id="ARBA00023136"/>
    </source>
</evidence>
<keyword evidence="5" id="KW-0029">Amino-acid transport</keyword>
<dbReference type="NCBIfam" id="TIGR01726">
    <property type="entry name" value="HEQRo_perm_3TM"/>
    <property type="match status" value="1"/>
</dbReference>
<keyword evidence="7 8" id="KW-0472">Membrane</keyword>
<evidence type="ECO:0000256" key="8">
    <source>
        <dbReference type="SAM" id="Phobius"/>
    </source>
</evidence>
<keyword evidence="6 8" id="KW-1133">Transmembrane helix</keyword>
<keyword evidence="2" id="KW-0813">Transport</keyword>
<feature type="domain" description="ABC transmembrane type-1" evidence="9">
    <location>
        <begin position="142"/>
        <end position="329"/>
    </location>
</feature>
<dbReference type="InterPro" id="IPR000515">
    <property type="entry name" value="MetI-like"/>
</dbReference>
<reference evidence="10" key="1">
    <citation type="submission" date="2019-03" db="EMBL/GenBank/DDBJ databases">
        <authorList>
            <person name="Hao L."/>
        </authorList>
    </citation>
    <scope>NUCLEOTIDE SEQUENCE</scope>
</reference>
<dbReference type="InterPro" id="IPR043429">
    <property type="entry name" value="ArtM/GltK/GlnP/TcyL/YhdX-like"/>
</dbReference>
<feature type="transmembrane region" description="Helical" evidence="8">
    <location>
        <begin position="178"/>
        <end position="201"/>
    </location>
</feature>
<dbReference type="PANTHER" id="PTHR30614">
    <property type="entry name" value="MEMBRANE COMPONENT OF AMINO ACID ABC TRANSPORTER"/>
    <property type="match status" value="1"/>
</dbReference>
<protein>
    <submittedName>
        <fullName evidence="10">Inner membrane amino-acid ABC transporter permease protein YecS</fullName>
    </submittedName>
</protein>
<dbReference type="SUPFAM" id="SSF161098">
    <property type="entry name" value="MetI-like"/>
    <property type="match status" value="1"/>
</dbReference>
<evidence type="ECO:0000256" key="6">
    <source>
        <dbReference type="ARBA" id="ARBA00022989"/>
    </source>
</evidence>
<feature type="transmembrane region" description="Helical" evidence="8">
    <location>
        <begin position="144"/>
        <end position="166"/>
    </location>
</feature>
<dbReference type="Gene3D" id="1.10.3720.10">
    <property type="entry name" value="MetI-like"/>
    <property type="match status" value="1"/>
</dbReference>
<dbReference type="FunFam" id="1.10.3720.10:FF:000006">
    <property type="entry name" value="Glutamate/aspartate ABC transporter, permease protein GltK"/>
    <property type="match status" value="1"/>
</dbReference>
<proteinExistence type="predicted"/>
<dbReference type="AlphaFoldDB" id="A0A485M727"/>
<dbReference type="InterPro" id="IPR035906">
    <property type="entry name" value="MetI-like_sf"/>
</dbReference>
<dbReference type="InterPro" id="IPR010065">
    <property type="entry name" value="AA_ABC_transptr_permease_3TM"/>
</dbReference>
<dbReference type="EMBL" id="CAADRM010000157">
    <property type="protein sequence ID" value="VFU18694.1"/>
    <property type="molecule type" value="Genomic_DNA"/>
</dbReference>
<evidence type="ECO:0000259" key="9">
    <source>
        <dbReference type="PROSITE" id="PS50928"/>
    </source>
</evidence>
<dbReference type="GO" id="GO:0006865">
    <property type="term" value="P:amino acid transport"/>
    <property type="evidence" value="ECO:0007669"/>
    <property type="project" value="UniProtKB-KW"/>
</dbReference>
<sequence>MEVGTKRPGVLKGALGFCLLLLILPAVALAEPDPYEILASATREANSGNIEAALKTYLKVPAPKPGEDGGAFVRSRMEAAKICFSTAEYEKSSSLCEEILSHYPENLEAKNLIKQVSIVQTPKWVRFLKDMGTYLPTLLRASGMTILLVLITMVISPVAGLFIALARISRVRSISWFFWCYIWVFRGTPLLLQLFFIYYGLPPLGITLSPFTAAVLGLGLNYSAYLAEIMRGAIESIDAGQMEAAKSLGMTYWQAMRRIIVPQTYKRLVPPVGNEFIALIKDTALVSTIAMVELMRAADQIFNTTFNIFILIQAAMIYLIMTSIFTVSFRKLEDRLGVYENR</sequence>
<evidence type="ECO:0000256" key="4">
    <source>
        <dbReference type="ARBA" id="ARBA00022692"/>
    </source>
</evidence>
<organism evidence="10">
    <name type="scientific">anaerobic digester metagenome</name>
    <dbReference type="NCBI Taxonomy" id="1263854"/>
    <lineage>
        <taxon>unclassified sequences</taxon>
        <taxon>metagenomes</taxon>
        <taxon>ecological metagenomes</taxon>
    </lineage>
</organism>
<feature type="transmembrane region" description="Helical" evidence="8">
    <location>
        <begin position="207"/>
        <end position="227"/>
    </location>
</feature>
<comment type="subcellular location">
    <subcellularLocation>
        <location evidence="1">Cell membrane</location>
        <topology evidence="1">Multi-pass membrane protein</topology>
    </subcellularLocation>
</comment>
<gene>
    <name evidence="10" type="primary">yecS</name>
    <name evidence="10" type="ORF">SCFA_890029</name>
</gene>
<keyword evidence="4 8" id="KW-0812">Transmembrane</keyword>
<dbReference type="SUPFAM" id="SSF48452">
    <property type="entry name" value="TPR-like"/>
    <property type="match status" value="1"/>
</dbReference>
<accession>A0A485M727</accession>
<keyword evidence="3" id="KW-1003">Cell membrane</keyword>
<feature type="transmembrane region" description="Helical" evidence="8">
    <location>
        <begin position="305"/>
        <end position="329"/>
    </location>
</feature>
<dbReference type="InterPro" id="IPR011990">
    <property type="entry name" value="TPR-like_helical_dom_sf"/>
</dbReference>
<evidence type="ECO:0000313" key="10">
    <source>
        <dbReference type="EMBL" id="VFU18694.1"/>
    </source>
</evidence>
<evidence type="ECO:0000256" key="5">
    <source>
        <dbReference type="ARBA" id="ARBA00022970"/>
    </source>
</evidence>
<dbReference type="CDD" id="cd06261">
    <property type="entry name" value="TM_PBP2"/>
    <property type="match status" value="1"/>
</dbReference>
<evidence type="ECO:0000256" key="1">
    <source>
        <dbReference type="ARBA" id="ARBA00004651"/>
    </source>
</evidence>
<dbReference type="PANTHER" id="PTHR30614:SF0">
    <property type="entry name" value="L-CYSTINE TRANSPORT SYSTEM PERMEASE PROTEIN TCYL"/>
    <property type="match status" value="1"/>
</dbReference>
<dbReference type="GO" id="GO:0022857">
    <property type="term" value="F:transmembrane transporter activity"/>
    <property type="evidence" value="ECO:0007669"/>
    <property type="project" value="InterPro"/>
</dbReference>
<evidence type="ECO:0000256" key="2">
    <source>
        <dbReference type="ARBA" id="ARBA00022448"/>
    </source>
</evidence>
<dbReference type="PROSITE" id="PS50928">
    <property type="entry name" value="ABC_TM1"/>
    <property type="match status" value="1"/>
</dbReference>